<dbReference type="AlphaFoldDB" id="A0A385SNH4"/>
<keyword evidence="1" id="KW-1133">Transmembrane helix</keyword>
<name>A0A385SNH4_9BACT</name>
<evidence type="ECO:0000256" key="1">
    <source>
        <dbReference type="SAM" id="Phobius"/>
    </source>
</evidence>
<keyword evidence="1" id="KW-0472">Membrane</keyword>
<protein>
    <submittedName>
        <fullName evidence="2">DUF1772 domain-containing protein</fullName>
    </submittedName>
</protein>
<feature type="transmembrane region" description="Helical" evidence="1">
    <location>
        <begin position="82"/>
        <end position="106"/>
    </location>
</feature>
<dbReference type="InterPro" id="IPR013901">
    <property type="entry name" value="Anthrone_oxy"/>
</dbReference>
<sequence>MFLNFIRFLNTFSSALVMGAVFGVWLGFDPFSLSPTAYIEQQQNLISALNVLMPRLGFVTIIVTLINAFLNKRKKIKMTWLIVASLCFIAAGLITAFGNQVINAVVITWNPEKPPIGWMRYRDEWWTLHCYRTLASVLGMTIVIWINTKTDTIP</sequence>
<feature type="transmembrane region" description="Helical" evidence="1">
    <location>
        <begin position="7"/>
        <end position="28"/>
    </location>
</feature>
<feature type="transmembrane region" description="Helical" evidence="1">
    <location>
        <begin position="48"/>
        <end position="70"/>
    </location>
</feature>
<keyword evidence="1" id="KW-0812">Transmembrane</keyword>
<reference evidence="3" key="1">
    <citation type="submission" date="2018-09" db="EMBL/GenBank/DDBJ databases">
        <title>Chryseolinea sp. KIS68-18 isolated from soil.</title>
        <authorList>
            <person name="Weon H.-Y."/>
            <person name="Kwon S.-W."/>
            <person name="Lee S.A."/>
        </authorList>
    </citation>
    <scope>NUCLEOTIDE SEQUENCE [LARGE SCALE GENOMIC DNA]</scope>
    <source>
        <strain evidence="3">KIS68-18</strain>
    </source>
</reference>
<evidence type="ECO:0000313" key="3">
    <source>
        <dbReference type="Proteomes" id="UP000266183"/>
    </source>
</evidence>
<accession>A0A385SNH4</accession>
<proteinExistence type="predicted"/>
<dbReference type="KEGG" id="chk:D4L85_10655"/>
<organism evidence="2 3">
    <name type="scientific">Chryseolinea soli</name>
    <dbReference type="NCBI Taxonomy" id="2321403"/>
    <lineage>
        <taxon>Bacteria</taxon>
        <taxon>Pseudomonadati</taxon>
        <taxon>Bacteroidota</taxon>
        <taxon>Cytophagia</taxon>
        <taxon>Cytophagales</taxon>
        <taxon>Fulvivirgaceae</taxon>
        <taxon>Chryseolinea</taxon>
    </lineage>
</organism>
<dbReference type="Pfam" id="PF08592">
    <property type="entry name" value="Anthrone_oxy"/>
    <property type="match status" value="1"/>
</dbReference>
<dbReference type="Proteomes" id="UP000266183">
    <property type="component" value="Chromosome"/>
</dbReference>
<keyword evidence="3" id="KW-1185">Reference proteome</keyword>
<dbReference type="EMBL" id="CP032382">
    <property type="protein sequence ID" value="AYB31010.1"/>
    <property type="molecule type" value="Genomic_DNA"/>
</dbReference>
<evidence type="ECO:0000313" key="2">
    <source>
        <dbReference type="EMBL" id="AYB31010.1"/>
    </source>
</evidence>
<gene>
    <name evidence="2" type="ORF">D4L85_10655</name>
</gene>
<feature type="transmembrane region" description="Helical" evidence="1">
    <location>
        <begin position="126"/>
        <end position="146"/>
    </location>
</feature>